<keyword evidence="4" id="KW-1185">Reference proteome</keyword>
<name>A0AAW1BGU7_CROAD</name>
<dbReference type="InterPro" id="IPR007455">
    <property type="entry name" value="Serglycin"/>
</dbReference>
<feature type="transmembrane region" description="Helical" evidence="2">
    <location>
        <begin position="31"/>
        <end position="51"/>
    </location>
</feature>
<organism evidence="3 4">
    <name type="scientific">Crotalus adamanteus</name>
    <name type="common">Eastern diamondback rattlesnake</name>
    <dbReference type="NCBI Taxonomy" id="8729"/>
    <lineage>
        <taxon>Eukaryota</taxon>
        <taxon>Metazoa</taxon>
        <taxon>Chordata</taxon>
        <taxon>Craniata</taxon>
        <taxon>Vertebrata</taxon>
        <taxon>Euteleostomi</taxon>
        <taxon>Lepidosauria</taxon>
        <taxon>Squamata</taxon>
        <taxon>Bifurcata</taxon>
        <taxon>Unidentata</taxon>
        <taxon>Episquamata</taxon>
        <taxon>Toxicofera</taxon>
        <taxon>Serpentes</taxon>
        <taxon>Colubroidea</taxon>
        <taxon>Viperidae</taxon>
        <taxon>Crotalinae</taxon>
        <taxon>Crotalus</taxon>
    </lineage>
</organism>
<accession>A0AAW1BGU7</accession>
<gene>
    <name evidence="3" type="ORF">NXF25_011301</name>
</gene>
<keyword evidence="2" id="KW-1133">Transmembrane helix</keyword>
<dbReference type="Pfam" id="PF04360">
    <property type="entry name" value="Serglycin"/>
    <property type="match status" value="1"/>
</dbReference>
<reference evidence="3 4" key="1">
    <citation type="journal article" date="2024" name="Proc. Natl. Acad. Sci. U.S.A.">
        <title>The genetic regulatory architecture and epigenomic basis for age-related changes in rattlesnake venom.</title>
        <authorList>
            <person name="Hogan M.P."/>
            <person name="Holding M.L."/>
            <person name="Nystrom G.S."/>
            <person name="Colston T.J."/>
            <person name="Bartlett D.A."/>
            <person name="Mason A.J."/>
            <person name="Ellsworth S.A."/>
            <person name="Rautsaw R.M."/>
            <person name="Lawrence K.C."/>
            <person name="Strickland J.L."/>
            <person name="He B."/>
            <person name="Fraser P."/>
            <person name="Margres M.J."/>
            <person name="Gilbert D.M."/>
            <person name="Gibbs H.L."/>
            <person name="Parkinson C.L."/>
            <person name="Rokyta D.R."/>
        </authorList>
    </citation>
    <scope>NUCLEOTIDE SEQUENCE [LARGE SCALE GENOMIC DNA]</scope>
    <source>
        <strain evidence="3">DRR0105</strain>
    </source>
</reference>
<comment type="caution">
    <text evidence="3">The sequence shown here is derived from an EMBL/GenBank/DDBJ whole genome shotgun (WGS) entry which is preliminary data.</text>
</comment>
<evidence type="ECO:0000313" key="3">
    <source>
        <dbReference type="EMBL" id="KAK9400587.1"/>
    </source>
</evidence>
<feature type="region of interest" description="Disordered" evidence="1">
    <location>
        <begin position="99"/>
        <end position="135"/>
    </location>
</feature>
<keyword evidence="2" id="KW-0812">Transmembrane</keyword>
<evidence type="ECO:0000313" key="4">
    <source>
        <dbReference type="Proteomes" id="UP001474421"/>
    </source>
</evidence>
<evidence type="ECO:0000256" key="1">
    <source>
        <dbReference type="SAM" id="MobiDB-lite"/>
    </source>
</evidence>
<dbReference type="Proteomes" id="UP001474421">
    <property type="component" value="Unassembled WGS sequence"/>
</dbReference>
<protein>
    <submittedName>
        <fullName evidence="3">Serglycin</fullName>
    </submittedName>
</protein>
<feature type="compositionally biased region" description="Acidic residues" evidence="1">
    <location>
        <begin position="110"/>
        <end position="121"/>
    </location>
</feature>
<keyword evidence="2" id="KW-0472">Membrane</keyword>
<dbReference type="EMBL" id="JAOTOJ010000005">
    <property type="protein sequence ID" value="KAK9400587.1"/>
    <property type="molecule type" value="Genomic_DNA"/>
</dbReference>
<evidence type="ECO:0000256" key="2">
    <source>
        <dbReference type="SAM" id="Phobius"/>
    </source>
</evidence>
<dbReference type="AlphaFoldDB" id="A0AAW1BGU7"/>
<sequence length="163" mass="17867">MQACFSDDGKQGQLAERGAAQAKLEMLVKPIGRIFVALGIILFLGCPGQGAPQKGRYMWVRCKPDANSANCIEEKGPSFVMTEENEKILFEENPTREILQDQPSTLPFSGDEEGSGNEADPETGSGFEYDMEEPSVSDFVNQSNVNLKLKLSNEGLLPHENIL</sequence>
<proteinExistence type="predicted"/>